<dbReference type="Pfam" id="PF04149">
    <property type="entry name" value="DUF397"/>
    <property type="match status" value="2"/>
</dbReference>
<feature type="domain" description="DUF397" evidence="1">
    <location>
        <begin position="25"/>
        <end position="74"/>
    </location>
</feature>
<evidence type="ECO:0000313" key="3">
    <source>
        <dbReference type="Proteomes" id="UP000516052"/>
    </source>
</evidence>
<keyword evidence="3" id="KW-1185">Reference proteome</keyword>
<name>A0A7H0IB28_9ACTN</name>
<protein>
    <submittedName>
        <fullName evidence="2">DUF397 domain-containing protein</fullName>
    </submittedName>
</protein>
<dbReference type="Proteomes" id="UP000516052">
    <property type="component" value="Chromosome"/>
</dbReference>
<dbReference type="EMBL" id="CP060828">
    <property type="protein sequence ID" value="QNP69994.1"/>
    <property type="molecule type" value="Genomic_DNA"/>
</dbReference>
<evidence type="ECO:0000313" key="2">
    <source>
        <dbReference type="EMBL" id="QNP69994.1"/>
    </source>
</evidence>
<proteinExistence type="predicted"/>
<organism evidence="2 3">
    <name type="scientific">Streptomyces roseirectus</name>
    <dbReference type="NCBI Taxonomy" id="2768066"/>
    <lineage>
        <taxon>Bacteria</taxon>
        <taxon>Bacillati</taxon>
        <taxon>Actinomycetota</taxon>
        <taxon>Actinomycetes</taxon>
        <taxon>Kitasatosporales</taxon>
        <taxon>Streptomycetaceae</taxon>
        <taxon>Streptomyces</taxon>
    </lineage>
</organism>
<dbReference type="InterPro" id="IPR007278">
    <property type="entry name" value="DUF397"/>
</dbReference>
<dbReference type="AlphaFoldDB" id="A0A7H0IB28"/>
<sequence length="78" mass="8347">MNNLAWFKSSYSSNEGGECLETAYTWRKSSYSSNEGGNCVEVASHPSAVHIRDSKNPAGPVLTLATSAWTSFLGCLDG</sequence>
<accession>A0A7H0IB28</accession>
<dbReference type="RefSeq" id="WP_187747016.1">
    <property type="nucleotide sequence ID" value="NZ_CP060828.1"/>
</dbReference>
<gene>
    <name evidence="2" type="ORF">IAG44_11395</name>
</gene>
<reference evidence="2 3" key="1">
    <citation type="submission" date="2020-08" db="EMBL/GenBank/DDBJ databases">
        <title>A novel species.</title>
        <authorList>
            <person name="Gao J."/>
        </authorList>
    </citation>
    <scope>NUCLEOTIDE SEQUENCE [LARGE SCALE GENOMIC DNA]</scope>
    <source>
        <strain evidence="2 3">CRXT-G-22</strain>
    </source>
</reference>
<dbReference type="KEGG" id="sroi:IAG44_11395"/>
<feature type="domain" description="DUF397" evidence="1">
    <location>
        <begin position="4"/>
        <end position="23"/>
    </location>
</feature>
<evidence type="ECO:0000259" key="1">
    <source>
        <dbReference type="Pfam" id="PF04149"/>
    </source>
</evidence>